<feature type="signal peptide" evidence="1">
    <location>
        <begin position="1"/>
        <end position="18"/>
    </location>
</feature>
<comment type="caution">
    <text evidence="2">The sequence shown here is derived from an EMBL/GenBank/DDBJ whole genome shotgun (WGS) entry which is preliminary data.</text>
</comment>
<reference evidence="2 3" key="1">
    <citation type="submission" date="2024-11" db="EMBL/GenBank/DDBJ databases">
        <title>Chromosome-level genome assembly of the freshwater bivalve Anodonta woodiana.</title>
        <authorList>
            <person name="Chen X."/>
        </authorList>
    </citation>
    <scope>NUCLEOTIDE SEQUENCE [LARGE SCALE GENOMIC DNA]</scope>
    <source>
        <strain evidence="2">MN2024</strain>
        <tissue evidence="2">Gills</tissue>
    </source>
</reference>
<gene>
    <name evidence="2" type="ORF">ACJMK2_036315</name>
</gene>
<keyword evidence="3" id="KW-1185">Reference proteome</keyword>
<protein>
    <submittedName>
        <fullName evidence="2">Uncharacterized protein</fullName>
    </submittedName>
</protein>
<evidence type="ECO:0000313" key="3">
    <source>
        <dbReference type="Proteomes" id="UP001634394"/>
    </source>
</evidence>
<accession>A0ABD3WGU5</accession>
<evidence type="ECO:0000256" key="1">
    <source>
        <dbReference type="SAM" id="SignalP"/>
    </source>
</evidence>
<dbReference type="Proteomes" id="UP001634394">
    <property type="component" value="Unassembled WGS sequence"/>
</dbReference>
<organism evidence="2 3">
    <name type="scientific">Sinanodonta woodiana</name>
    <name type="common">Chinese pond mussel</name>
    <name type="synonym">Anodonta woodiana</name>
    <dbReference type="NCBI Taxonomy" id="1069815"/>
    <lineage>
        <taxon>Eukaryota</taxon>
        <taxon>Metazoa</taxon>
        <taxon>Spiralia</taxon>
        <taxon>Lophotrochozoa</taxon>
        <taxon>Mollusca</taxon>
        <taxon>Bivalvia</taxon>
        <taxon>Autobranchia</taxon>
        <taxon>Heteroconchia</taxon>
        <taxon>Palaeoheterodonta</taxon>
        <taxon>Unionida</taxon>
        <taxon>Unionoidea</taxon>
        <taxon>Unionidae</taxon>
        <taxon>Unioninae</taxon>
        <taxon>Sinanodonta</taxon>
    </lineage>
</organism>
<feature type="chain" id="PRO_5044725203" evidence="1">
    <location>
        <begin position="19"/>
        <end position="232"/>
    </location>
</feature>
<keyword evidence="1" id="KW-0732">Signal</keyword>
<proteinExistence type="predicted"/>
<dbReference type="EMBL" id="JBJQND010000006">
    <property type="protein sequence ID" value="KAL3873165.1"/>
    <property type="molecule type" value="Genomic_DNA"/>
</dbReference>
<sequence length="232" mass="27201">MLIILCLLFAFHIVGVHMQTTAESKSNDCPRFDYEYKLLERLIRIEFAQREVEATLSDLREKFQVGVHTQTTAESKSNDCPRFDYEYKLFERLIRIEFAQREVEATLAELREKFQTIPADIPRKLEDIRRLIDNKLKDPWKLVFRVTAGGGTNPYYAWRNGTGALDSDNCMMLYPSSCTKYYRNKLLDTWTTWPIEKVKFALYQNHTQVAYIVFNGTGSDSKEWLRQAGRIS</sequence>
<dbReference type="EMBL" id="JBJQND010000006">
    <property type="protein sequence ID" value="KAL3873166.1"/>
    <property type="molecule type" value="Genomic_DNA"/>
</dbReference>
<dbReference type="AlphaFoldDB" id="A0ABD3WGU5"/>
<evidence type="ECO:0000313" key="2">
    <source>
        <dbReference type="EMBL" id="KAL3873167.1"/>
    </source>
</evidence>
<dbReference type="EMBL" id="JBJQND010000006">
    <property type="protein sequence ID" value="KAL3873167.1"/>
    <property type="molecule type" value="Genomic_DNA"/>
</dbReference>
<name>A0ABD3WGU5_SINWO</name>